<reference evidence="2" key="2">
    <citation type="submission" date="2025-08" db="UniProtKB">
        <authorList>
            <consortium name="Ensembl"/>
        </authorList>
    </citation>
    <scope>IDENTIFICATION</scope>
</reference>
<keyword evidence="1" id="KW-0812">Transmembrane</keyword>
<name>G3WHN0_SARHA</name>
<dbReference type="Ensembl" id="ENSSHAT00000015060.2">
    <property type="protein sequence ID" value="ENSSHAP00000014935.2"/>
    <property type="gene ID" value="ENSSHAG00000012743.2"/>
</dbReference>
<dbReference type="HOGENOM" id="CLU_081610_0_0_1"/>
<reference evidence="2 3" key="1">
    <citation type="journal article" date="2011" name="Proc. Natl. Acad. Sci. U.S.A.">
        <title>Genetic diversity and population structure of the endangered marsupial Sarcophilus harrisii (Tasmanian devil).</title>
        <authorList>
            <person name="Miller W."/>
            <person name="Hayes V.M."/>
            <person name="Ratan A."/>
            <person name="Petersen D.C."/>
            <person name="Wittekindt N.E."/>
            <person name="Miller J."/>
            <person name="Walenz B."/>
            <person name="Knight J."/>
            <person name="Qi J."/>
            <person name="Zhao F."/>
            <person name="Wang Q."/>
            <person name="Bedoya-Reina O.C."/>
            <person name="Katiyar N."/>
            <person name="Tomsho L.P."/>
            <person name="Kasson L.M."/>
            <person name="Hardie R.A."/>
            <person name="Woodbridge P."/>
            <person name="Tindall E.A."/>
            <person name="Bertelsen M.F."/>
            <person name="Dixon D."/>
            <person name="Pyecroft S."/>
            <person name="Helgen K.M."/>
            <person name="Lesk A.M."/>
            <person name="Pringle T.H."/>
            <person name="Patterson N."/>
            <person name="Zhang Y."/>
            <person name="Kreiss A."/>
            <person name="Woods G.M."/>
            <person name="Jones M.E."/>
            <person name="Schuster S.C."/>
        </authorList>
    </citation>
    <scope>NUCLEOTIDE SEQUENCE [LARGE SCALE GENOMIC DNA]</scope>
</reference>
<dbReference type="Proteomes" id="UP000007648">
    <property type="component" value="Unassembled WGS sequence"/>
</dbReference>
<keyword evidence="3" id="KW-1185">Reference proteome</keyword>
<evidence type="ECO:0000313" key="3">
    <source>
        <dbReference type="Proteomes" id="UP000007648"/>
    </source>
</evidence>
<feature type="transmembrane region" description="Helical" evidence="1">
    <location>
        <begin position="12"/>
        <end position="32"/>
    </location>
</feature>
<evidence type="ECO:0000313" key="2">
    <source>
        <dbReference type="Ensembl" id="ENSSHAP00000014935.2"/>
    </source>
</evidence>
<dbReference type="GeneTree" id="ENSGT00500000045764"/>
<sequence length="133" mass="15482">MVLILCCPRERISKSLYVMQLFILAGMVYYFFHARSENISEDNFGILAISKCVGETLRPVWGPADKCYPVTQNHRTENRKWRARPENKREQKAAKVYGMEPPADRVQGWVTQLLQGLWVDWFSAPNLPKTQNH</sequence>
<dbReference type="AlphaFoldDB" id="G3WHN0"/>
<keyword evidence="1" id="KW-1133">Transmembrane helix</keyword>
<organism evidence="2 3">
    <name type="scientific">Sarcophilus harrisii</name>
    <name type="common">Tasmanian devil</name>
    <name type="synonym">Sarcophilus laniarius</name>
    <dbReference type="NCBI Taxonomy" id="9305"/>
    <lineage>
        <taxon>Eukaryota</taxon>
        <taxon>Metazoa</taxon>
        <taxon>Chordata</taxon>
        <taxon>Craniata</taxon>
        <taxon>Vertebrata</taxon>
        <taxon>Euteleostomi</taxon>
        <taxon>Mammalia</taxon>
        <taxon>Metatheria</taxon>
        <taxon>Dasyuromorphia</taxon>
        <taxon>Dasyuridae</taxon>
        <taxon>Sarcophilus</taxon>
    </lineage>
</organism>
<dbReference type="InParanoid" id="G3WHN0"/>
<reference evidence="2" key="3">
    <citation type="submission" date="2025-09" db="UniProtKB">
        <authorList>
            <consortium name="Ensembl"/>
        </authorList>
    </citation>
    <scope>IDENTIFICATION</scope>
</reference>
<evidence type="ECO:0000256" key="1">
    <source>
        <dbReference type="SAM" id="Phobius"/>
    </source>
</evidence>
<protein>
    <submittedName>
        <fullName evidence="2">Uncharacterized protein</fullName>
    </submittedName>
</protein>
<accession>G3WHN0</accession>
<proteinExistence type="predicted"/>
<keyword evidence="1" id="KW-0472">Membrane</keyword>